<feature type="compositionally biased region" description="Gly residues" evidence="1">
    <location>
        <begin position="48"/>
        <end position="57"/>
    </location>
</feature>
<evidence type="ECO:0000256" key="1">
    <source>
        <dbReference type="SAM" id="MobiDB-lite"/>
    </source>
</evidence>
<accession>A0ABR2DDA1</accession>
<organism evidence="2 3">
    <name type="scientific">Hibiscus sabdariffa</name>
    <name type="common">roselle</name>
    <dbReference type="NCBI Taxonomy" id="183260"/>
    <lineage>
        <taxon>Eukaryota</taxon>
        <taxon>Viridiplantae</taxon>
        <taxon>Streptophyta</taxon>
        <taxon>Embryophyta</taxon>
        <taxon>Tracheophyta</taxon>
        <taxon>Spermatophyta</taxon>
        <taxon>Magnoliopsida</taxon>
        <taxon>eudicotyledons</taxon>
        <taxon>Gunneridae</taxon>
        <taxon>Pentapetalae</taxon>
        <taxon>rosids</taxon>
        <taxon>malvids</taxon>
        <taxon>Malvales</taxon>
        <taxon>Malvaceae</taxon>
        <taxon>Malvoideae</taxon>
        <taxon>Hibiscus</taxon>
    </lineage>
</organism>
<comment type="caution">
    <text evidence="2">The sequence shown here is derived from an EMBL/GenBank/DDBJ whole genome shotgun (WGS) entry which is preliminary data.</text>
</comment>
<keyword evidence="3" id="KW-1185">Reference proteome</keyword>
<dbReference type="EMBL" id="JBBPBM010000029">
    <property type="protein sequence ID" value="KAK8535969.1"/>
    <property type="molecule type" value="Genomic_DNA"/>
</dbReference>
<evidence type="ECO:0000313" key="2">
    <source>
        <dbReference type="EMBL" id="KAK8535969.1"/>
    </source>
</evidence>
<feature type="region of interest" description="Disordered" evidence="1">
    <location>
        <begin position="48"/>
        <end position="77"/>
    </location>
</feature>
<proteinExistence type="predicted"/>
<sequence length="101" mass="10770">MAINGTPIPVLIPLGNNLFWYAGHLPPSRGTGVFIPNTHRDRVFHRGGGGAQGGGHGNMQRIGRANAGASRGTGTGEYEIEEEEGARLMGIELYSHINFNT</sequence>
<protein>
    <submittedName>
        <fullName evidence="2">Uncharacterized protein</fullName>
    </submittedName>
</protein>
<reference evidence="2 3" key="1">
    <citation type="journal article" date="2024" name="G3 (Bethesda)">
        <title>Genome assembly of Hibiscus sabdariffa L. provides insights into metabolisms of medicinal natural products.</title>
        <authorList>
            <person name="Kim T."/>
        </authorList>
    </citation>
    <scope>NUCLEOTIDE SEQUENCE [LARGE SCALE GENOMIC DNA]</scope>
    <source>
        <strain evidence="2">TK-2024</strain>
        <tissue evidence="2">Old leaves</tissue>
    </source>
</reference>
<dbReference type="Proteomes" id="UP001472677">
    <property type="component" value="Unassembled WGS sequence"/>
</dbReference>
<evidence type="ECO:0000313" key="3">
    <source>
        <dbReference type="Proteomes" id="UP001472677"/>
    </source>
</evidence>
<gene>
    <name evidence="2" type="ORF">V6N12_012632</name>
</gene>
<name>A0ABR2DDA1_9ROSI</name>